<evidence type="ECO:0000256" key="3">
    <source>
        <dbReference type="ARBA" id="ARBA00022801"/>
    </source>
</evidence>
<feature type="domain" description="NlpC/P60" evidence="6">
    <location>
        <begin position="105"/>
        <end position="233"/>
    </location>
</feature>
<dbReference type="Gene3D" id="3.90.1720.10">
    <property type="entry name" value="endopeptidase domain like (from Nostoc punctiforme)"/>
    <property type="match status" value="1"/>
</dbReference>
<protein>
    <submittedName>
        <fullName evidence="7">Hydrolase</fullName>
    </submittedName>
</protein>
<gene>
    <name evidence="7" type="ORF">Y882_00895</name>
</gene>
<reference evidence="7 8" key="1">
    <citation type="journal article" date="2015" name="Antonie Van Leeuwenhoek">
        <title>A phylogenomic and molecular marker based taxonomic framework for the order Xanthomonadales: proposal to transfer the families Algiphilaceae and Solimonadaceae to the order Nevskiales ord. nov. and to create a new family within the order Xanthomonadales, the family Rhodanobacteraceae fam. nov., containing the genus Rhodanobacter and its closest relatives.</title>
        <authorList>
            <person name="Naushad S."/>
            <person name="Adeolu M."/>
            <person name="Wong S."/>
            <person name="Sohail M."/>
            <person name="Schellhorn H.E."/>
            <person name="Gupta R.S."/>
        </authorList>
    </citation>
    <scope>NUCLEOTIDE SEQUENCE [LARGE SCALE GENOMIC DNA]</scope>
    <source>
        <strain evidence="7 8">DSM 16301</strain>
    </source>
</reference>
<dbReference type="AlphaFoldDB" id="A0A0G9HE66"/>
<organism evidence="7 8">
    <name type="scientific">Dyella japonica DSM 16301</name>
    <dbReference type="NCBI Taxonomy" id="1440762"/>
    <lineage>
        <taxon>Bacteria</taxon>
        <taxon>Pseudomonadati</taxon>
        <taxon>Pseudomonadota</taxon>
        <taxon>Gammaproteobacteria</taxon>
        <taxon>Lysobacterales</taxon>
        <taxon>Rhodanobacteraceae</taxon>
        <taxon>Dyella</taxon>
    </lineage>
</organism>
<dbReference type="Pfam" id="PF00877">
    <property type="entry name" value="NLPC_P60"/>
    <property type="match status" value="1"/>
</dbReference>
<evidence type="ECO:0000313" key="8">
    <source>
        <dbReference type="Proteomes" id="UP000035481"/>
    </source>
</evidence>
<keyword evidence="4" id="KW-0788">Thiol protease</keyword>
<comment type="caution">
    <text evidence="7">The sequence shown here is derived from an EMBL/GenBank/DDBJ whole genome shotgun (WGS) entry which is preliminary data.</text>
</comment>
<evidence type="ECO:0000256" key="4">
    <source>
        <dbReference type="ARBA" id="ARBA00022807"/>
    </source>
</evidence>
<evidence type="ECO:0000313" key="7">
    <source>
        <dbReference type="EMBL" id="KLD65987.1"/>
    </source>
</evidence>
<accession>A0A0G9HE66</accession>
<comment type="similarity">
    <text evidence="1">Belongs to the peptidase C40 family.</text>
</comment>
<dbReference type="PANTHER" id="PTHR47053:SF1">
    <property type="entry name" value="MUREIN DD-ENDOPEPTIDASE MEPH-RELATED"/>
    <property type="match status" value="1"/>
</dbReference>
<dbReference type="InterPro" id="IPR000064">
    <property type="entry name" value="NLP_P60_dom"/>
</dbReference>
<keyword evidence="3 7" id="KW-0378">Hydrolase</keyword>
<evidence type="ECO:0000256" key="1">
    <source>
        <dbReference type="ARBA" id="ARBA00007074"/>
    </source>
</evidence>
<dbReference type="PATRIC" id="fig|1440762.4.peg.931"/>
<dbReference type="GO" id="GO:0006508">
    <property type="term" value="P:proteolysis"/>
    <property type="evidence" value="ECO:0007669"/>
    <property type="project" value="UniProtKB-KW"/>
</dbReference>
<dbReference type="PROSITE" id="PS51935">
    <property type="entry name" value="NLPC_P60"/>
    <property type="match status" value="1"/>
</dbReference>
<evidence type="ECO:0000256" key="5">
    <source>
        <dbReference type="SAM" id="SignalP"/>
    </source>
</evidence>
<dbReference type="InterPro" id="IPR051202">
    <property type="entry name" value="Peptidase_C40"/>
</dbReference>
<dbReference type="PANTHER" id="PTHR47053">
    <property type="entry name" value="MUREIN DD-ENDOPEPTIDASE MEPH-RELATED"/>
    <property type="match status" value="1"/>
</dbReference>
<dbReference type="Proteomes" id="UP000035481">
    <property type="component" value="Unassembled WGS sequence"/>
</dbReference>
<keyword evidence="2" id="KW-0645">Protease</keyword>
<evidence type="ECO:0000256" key="2">
    <source>
        <dbReference type="ARBA" id="ARBA00022670"/>
    </source>
</evidence>
<name>A0A0G9HE66_9GAMM</name>
<dbReference type="OrthoDB" id="9807055at2"/>
<feature type="chain" id="PRO_5002578045" evidence="5">
    <location>
        <begin position="25"/>
        <end position="238"/>
    </location>
</feature>
<feature type="signal peptide" evidence="5">
    <location>
        <begin position="1"/>
        <end position="24"/>
    </location>
</feature>
<dbReference type="SUPFAM" id="SSF54001">
    <property type="entry name" value="Cysteine proteinases"/>
    <property type="match status" value="1"/>
</dbReference>
<dbReference type="InterPro" id="IPR038765">
    <property type="entry name" value="Papain-like_cys_pep_sf"/>
</dbReference>
<keyword evidence="5" id="KW-0732">Signal</keyword>
<dbReference type="GO" id="GO:0008234">
    <property type="term" value="F:cysteine-type peptidase activity"/>
    <property type="evidence" value="ECO:0007669"/>
    <property type="project" value="UniProtKB-KW"/>
</dbReference>
<dbReference type="STRING" id="1440762.Y882_00895"/>
<dbReference type="EMBL" id="JPLA01000002">
    <property type="protein sequence ID" value="KLD65987.1"/>
    <property type="molecule type" value="Genomic_DNA"/>
</dbReference>
<sequence length="238" mass="24660">MRTKRIFAAAALAGALLTSLPLLAEPLTATPAPAPTSATVTPNLMGQLSLFSPAAMLAQSAAPAQTASKVSAGNGAALGDDEDADGDGMPDSGVSAVAALANDTSDLRKTLIGMAMQLRDIRYVRGGHDPSTGFDCSGFVRYVFAHAVGLELPTNSASQFVAGLNVNRGDMKPGDLVFFRTAGKRGQGRVSHVGIYIANGQFIHSPSRGKTVRVDSLDQSYWAQRFAGAKRPGALARS</sequence>
<proteinExistence type="inferred from homology"/>
<evidence type="ECO:0000259" key="6">
    <source>
        <dbReference type="PROSITE" id="PS51935"/>
    </source>
</evidence>